<sequence length="108" mass="12065">MMLQSIFGPQVDWTESDMQASLILAVACVFVAASESSYIDYDMMETPESEYYPSDRIYNVQSKREACVPRGGSCDHSASDCCPNTNCRCNLWGANCRCQRKGLFSKHG</sequence>
<keyword evidence="2" id="KW-0964">Secreted</keyword>
<evidence type="ECO:0008006" key="6">
    <source>
        <dbReference type="Google" id="ProtNLM"/>
    </source>
</evidence>
<gene>
    <name evidence="4" type="ORF">NTJ_11861</name>
</gene>
<accession>A0ABN7B779</accession>
<organism evidence="4 5">
    <name type="scientific">Nesidiocoris tenuis</name>
    <dbReference type="NCBI Taxonomy" id="355587"/>
    <lineage>
        <taxon>Eukaryota</taxon>
        <taxon>Metazoa</taxon>
        <taxon>Ecdysozoa</taxon>
        <taxon>Arthropoda</taxon>
        <taxon>Hexapoda</taxon>
        <taxon>Insecta</taxon>
        <taxon>Pterygota</taxon>
        <taxon>Neoptera</taxon>
        <taxon>Paraneoptera</taxon>
        <taxon>Hemiptera</taxon>
        <taxon>Heteroptera</taxon>
        <taxon>Panheteroptera</taxon>
        <taxon>Cimicomorpha</taxon>
        <taxon>Miridae</taxon>
        <taxon>Dicyphina</taxon>
        <taxon>Nesidiocoris</taxon>
    </lineage>
</organism>
<dbReference type="Gene3D" id="4.10.40.10">
    <property type="match status" value="1"/>
</dbReference>
<evidence type="ECO:0000256" key="3">
    <source>
        <dbReference type="ARBA" id="ARBA00023157"/>
    </source>
</evidence>
<proteinExistence type="predicted"/>
<comment type="subcellular location">
    <subcellularLocation>
        <location evidence="1">Secreted</location>
    </subcellularLocation>
</comment>
<protein>
    <recommendedName>
        <fullName evidence="6">EGF-like domain-containing protein</fullName>
    </recommendedName>
</protein>
<dbReference type="SUPFAM" id="SSF57059">
    <property type="entry name" value="omega toxin-like"/>
    <property type="match status" value="1"/>
</dbReference>
<evidence type="ECO:0000313" key="5">
    <source>
        <dbReference type="Proteomes" id="UP001307889"/>
    </source>
</evidence>
<dbReference type="InterPro" id="IPR004169">
    <property type="entry name" value="Spidertoxin"/>
</dbReference>
<dbReference type="CDD" id="cd12960">
    <property type="entry name" value="Spider_toxin"/>
    <property type="match status" value="1"/>
</dbReference>
<dbReference type="Pfam" id="PF02819">
    <property type="entry name" value="Toxin_9"/>
    <property type="match status" value="1"/>
</dbReference>
<name>A0ABN7B779_9HEMI</name>
<dbReference type="EMBL" id="AP028918">
    <property type="protein sequence ID" value="BES99045.1"/>
    <property type="molecule type" value="Genomic_DNA"/>
</dbReference>
<keyword evidence="5" id="KW-1185">Reference proteome</keyword>
<evidence type="ECO:0000313" key="4">
    <source>
        <dbReference type="EMBL" id="BES99045.1"/>
    </source>
</evidence>
<dbReference type="Proteomes" id="UP001307889">
    <property type="component" value="Chromosome 10"/>
</dbReference>
<reference evidence="4 5" key="1">
    <citation type="submission" date="2023-09" db="EMBL/GenBank/DDBJ databases">
        <title>Nesidiocoris tenuis whole genome shotgun sequence.</title>
        <authorList>
            <person name="Shibata T."/>
            <person name="Shimoda M."/>
            <person name="Kobayashi T."/>
            <person name="Uehara T."/>
        </authorList>
    </citation>
    <scope>NUCLEOTIDE SEQUENCE [LARGE SCALE GENOMIC DNA]</scope>
    <source>
        <strain evidence="4 5">Japan</strain>
    </source>
</reference>
<evidence type="ECO:0000256" key="2">
    <source>
        <dbReference type="ARBA" id="ARBA00022525"/>
    </source>
</evidence>
<keyword evidence="3" id="KW-1015">Disulfide bond</keyword>
<evidence type="ECO:0000256" key="1">
    <source>
        <dbReference type="ARBA" id="ARBA00004613"/>
    </source>
</evidence>